<name>A0A2N5UQ52_9BASI</name>
<sequence>MKVALLALVLYATTLEAKTPPHVDTTVVFICSDLTGADKQKKTGWCGIGTSKKTGEEYEEPTEYRLVNATMGHYEDLKTKKKKTGYNCVGTETTNNYCCDYKYDDPPPPEKMSADTLHKHCVTKTEFTK</sequence>
<organism evidence="2 3">
    <name type="scientific">Puccinia coronata f. sp. avenae</name>
    <dbReference type="NCBI Taxonomy" id="200324"/>
    <lineage>
        <taxon>Eukaryota</taxon>
        <taxon>Fungi</taxon>
        <taxon>Dikarya</taxon>
        <taxon>Basidiomycota</taxon>
        <taxon>Pucciniomycotina</taxon>
        <taxon>Pucciniomycetes</taxon>
        <taxon>Pucciniales</taxon>
        <taxon>Pucciniaceae</taxon>
        <taxon>Puccinia</taxon>
    </lineage>
</organism>
<evidence type="ECO:0000313" key="3">
    <source>
        <dbReference type="Proteomes" id="UP000235392"/>
    </source>
</evidence>
<keyword evidence="1" id="KW-0732">Signal</keyword>
<proteinExistence type="predicted"/>
<evidence type="ECO:0008006" key="4">
    <source>
        <dbReference type="Google" id="ProtNLM"/>
    </source>
</evidence>
<dbReference type="Proteomes" id="UP000235392">
    <property type="component" value="Unassembled WGS sequence"/>
</dbReference>
<accession>A0A2N5UQ52</accession>
<gene>
    <name evidence="2" type="ORF">PCASD_07918</name>
</gene>
<dbReference type="EMBL" id="PGCI01000109">
    <property type="protein sequence ID" value="PLW39895.1"/>
    <property type="molecule type" value="Genomic_DNA"/>
</dbReference>
<feature type="signal peptide" evidence="1">
    <location>
        <begin position="1"/>
        <end position="17"/>
    </location>
</feature>
<feature type="chain" id="PRO_5014957055" description="Hydrophobin" evidence="1">
    <location>
        <begin position="18"/>
        <end position="129"/>
    </location>
</feature>
<comment type="caution">
    <text evidence="2">The sequence shown here is derived from an EMBL/GenBank/DDBJ whole genome shotgun (WGS) entry which is preliminary data.</text>
</comment>
<dbReference type="AlphaFoldDB" id="A0A2N5UQ52"/>
<reference evidence="2 3" key="1">
    <citation type="submission" date="2017-11" db="EMBL/GenBank/DDBJ databases">
        <title>De novo assembly and phasing of dikaryotic genomes from two isolates of Puccinia coronata f. sp. avenae, the causal agent of oat crown rust.</title>
        <authorList>
            <person name="Miller M.E."/>
            <person name="Zhang Y."/>
            <person name="Omidvar V."/>
            <person name="Sperschneider J."/>
            <person name="Schwessinger B."/>
            <person name="Raley C."/>
            <person name="Palmer J.M."/>
            <person name="Garnica D."/>
            <person name="Upadhyaya N."/>
            <person name="Rathjen J."/>
            <person name="Taylor J.M."/>
            <person name="Park R.F."/>
            <person name="Dodds P.N."/>
            <person name="Hirsch C.D."/>
            <person name="Kianian S.F."/>
            <person name="Figueroa M."/>
        </authorList>
    </citation>
    <scope>NUCLEOTIDE SEQUENCE [LARGE SCALE GENOMIC DNA]</scope>
    <source>
        <strain evidence="2">12SD80</strain>
    </source>
</reference>
<evidence type="ECO:0000313" key="2">
    <source>
        <dbReference type="EMBL" id="PLW39895.1"/>
    </source>
</evidence>
<protein>
    <recommendedName>
        <fullName evidence="4">Hydrophobin</fullName>
    </recommendedName>
</protein>
<evidence type="ECO:0000256" key="1">
    <source>
        <dbReference type="SAM" id="SignalP"/>
    </source>
</evidence>